<dbReference type="Proteomes" id="UP000320176">
    <property type="component" value="Unassembled WGS sequence"/>
</dbReference>
<organism evidence="4 5">
    <name type="scientific">Stieleria varia</name>
    <dbReference type="NCBI Taxonomy" id="2528005"/>
    <lineage>
        <taxon>Bacteria</taxon>
        <taxon>Pseudomonadati</taxon>
        <taxon>Planctomycetota</taxon>
        <taxon>Planctomycetia</taxon>
        <taxon>Pirellulales</taxon>
        <taxon>Pirellulaceae</taxon>
        <taxon>Stieleria</taxon>
    </lineage>
</organism>
<dbReference type="GO" id="GO:0047632">
    <property type="term" value="F:agmatine deiminase activity"/>
    <property type="evidence" value="ECO:0007669"/>
    <property type="project" value="UniProtKB-EC"/>
</dbReference>
<evidence type="ECO:0000256" key="1">
    <source>
        <dbReference type="ARBA" id="ARBA00022801"/>
    </source>
</evidence>
<feature type="region of interest" description="Disordered" evidence="2">
    <location>
        <begin position="667"/>
        <end position="691"/>
    </location>
</feature>
<proteinExistence type="predicted"/>
<evidence type="ECO:0000256" key="2">
    <source>
        <dbReference type="SAM" id="MobiDB-lite"/>
    </source>
</evidence>
<gene>
    <name evidence="4" type="primary">aguA_1</name>
    <name evidence="4" type="ORF">Pla52n_01020</name>
</gene>
<dbReference type="Pfam" id="PF04371">
    <property type="entry name" value="PAD_porph"/>
    <property type="match status" value="1"/>
</dbReference>
<dbReference type="SUPFAM" id="SSF55909">
    <property type="entry name" value="Pentein"/>
    <property type="match status" value="1"/>
</dbReference>
<feature type="compositionally biased region" description="Polar residues" evidence="2">
    <location>
        <begin position="678"/>
        <end position="691"/>
    </location>
</feature>
<feature type="signal peptide" evidence="3">
    <location>
        <begin position="1"/>
        <end position="29"/>
    </location>
</feature>
<dbReference type="GO" id="GO:0009446">
    <property type="term" value="P:putrescine biosynthetic process"/>
    <property type="evidence" value="ECO:0007669"/>
    <property type="project" value="InterPro"/>
</dbReference>
<dbReference type="AlphaFoldDB" id="A0A5C6B8A7"/>
<dbReference type="EMBL" id="SJPN01000001">
    <property type="protein sequence ID" value="TWU07529.1"/>
    <property type="molecule type" value="Genomic_DNA"/>
</dbReference>
<dbReference type="InterPro" id="IPR007466">
    <property type="entry name" value="Peptidyl-Arg-deiminase_porph"/>
</dbReference>
<dbReference type="GO" id="GO:0004668">
    <property type="term" value="F:protein-arginine deiminase activity"/>
    <property type="evidence" value="ECO:0007669"/>
    <property type="project" value="InterPro"/>
</dbReference>
<name>A0A5C6B8A7_9BACT</name>
<keyword evidence="3" id="KW-0732">Signal</keyword>
<dbReference type="Gene3D" id="1.25.40.10">
    <property type="entry name" value="Tetratricopeptide repeat domain"/>
    <property type="match status" value="1"/>
</dbReference>
<dbReference type="Gene3D" id="3.75.10.10">
    <property type="entry name" value="L-arginine/glycine Amidinotransferase, Chain A"/>
    <property type="match status" value="1"/>
</dbReference>
<dbReference type="OrthoDB" id="255369at2"/>
<dbReference type="SUPFAM" id="SSF48452">
    <property type="entry name" value="TPR-like"/>
    <property type="match status" value="1"/>
</dbReference>
<evidence type="ECO:0000313" key="5">
    <source>
        <dbReference type="Proteomes" id="UP000320176"/>
    </source>
</evidence>
<accession>A0A5C6B8A7</accession>
<comment type="caution">
    <text evidence="4">The sequence shown here is derived from an EMBL/GenBank/DDBJ whole genome shotgun (WGS) entry which is preliminary data.</text>
</comment>
<evidence type="ECO:0000313" key="4">
    <source>
        <dbReference type="EMBL" id="TWU07529.1"/>
    </source>
</evidence>
<protein>
    <submittedName>
        <fullName evidence="4">Agmatine deiminase</fullName>
        <ecNumber evidence="4">3.5.3.12</ecNumber>
    </submittedName>
</protein>
<keyword evidence="1 4" id="KW-0378">Hydrolase</keyword>
<dbReference type="RefSeq" id="WP_146517741.1">
    <property type="nucleotide sequence ID" value="NZ_CP151726.1"/>
</dbReference>
<sequence precursor="true">MRIPPKYAYLGSASAAALCLIVAVASARAVISTEQRLNEAELSLDTRDQFALASINSVFSRWNDLTLILARQSQPRMEWTYLIEELKHSLQQFVEDPRHHSRLPHQVALAKLHLGRICSIQGNNSMARNWIDQSIELSKSNQDQVLWGYALNTLGCLDSVLGDHNAAKRSFYECCRLLQSQHGSDHQNVLAIALRNLGLTNRALGLDATEPIRKAILIQQQDPDSRTYGLTNEMLQDLRMTLCEVYWEQGELQKAASLAQQTLDSLTSQIVHTELPNLDKHLIALNRYNNATMFAQRNLQSLRQIANDFGQTASRSELGKTASRWQWSPLVDLNTELVSNHLSMSGTMVAEFEPQNGLALAWGMFDWTNSVVTDIARQLHDRVRLVVVADNEESMEQAQASLEAAEVPLENIRFAIIDCETPWFRDQGPIVSVSSSGETIWFDSRLTREDRKGRIVLDALPNALRRNWRTRVADVPVHLEGGMLLSNGRGLTVASNHIIPLNQLYGFSDAVIRKETLRVTGAKQLVMIDTLMGEPTRHIDMFMTFVTPTTVVVGKYSDRNNPNSVVLDRVAQKLEGVIVDGKPLTVVRIPMPESQDDTFPTYTNVVFANGMLLVPSYQGQPQEVESQVKSIYSELLPDWEIRFVDCTRLRDRGGALHCMVSNLGPTEFTPVHPKKQDALSSSEQPKLTSIR</sequence>
<evidence type="ECO:0000256" key="3">
    <source>
        <dbReference type="SAM" id="SignalP"/>
    </source>
</evidence>
<reference evidence="4 5" key="1">
    <citation type="submission" date="2019-02" db="EMBL/GenBank/DDBJ databases">
        <title>Deep-cultivation of Planctomycetes and their phenomic and genomic characterization uncovers novel biology.</title>
        <authorList>
            <person name="Wiegand S."/>
            <person name="Jogler M."/>
            <person name="Boedeker C."/>
            <person name="Pinto D."/>
            <person name="Vollmers J."/>
            <person name="Rivas-Marin E."/>
            <person name="Kohn T."/>
            <person name="Peeters S.H."/>
            <person name="Heuer A."/>
            <person name="Rast P."/>
            <person name="Oberbeckmann S."/>
            <person name="Bunk B."/>
            <person name="Jeske O."/>
            <person name="Meyerdierks A."/>
            <person name="Storesund J.E."/>
            <person name="Kallscheuer N."/>
            <person name="Luecker S."/>
            <person name="Lage O.M."/>
            <person name="Pohl T."/>
            <person name="Merkel B.J."/>
            <person name="Hornburger P."/>
            <person name="Mueller R.-W."/>
            <person name="Bruemmer F."/>
            <person name="Labrenz M."/>
            <person name="Spormann A.M."/>
            <person name="Op Den Camp H."/>
            <person name="Overmann J."/>
            <person name="Amann R."/>
            <person name="Jetten M.S.M."/>
            <person name="Mascher T."/>
            <person name="Medema M.H."/>
            <person name="Devos D.P."/>
            <person name="Kaster A.-K."/>
            <person name="Ovreas L."/>
            <person name="Rohde M."/>
            <person name="Galperin M.Y."/>
            <person name="Jogler C."/>
        </authorList>
    </citation>
    <scope>NUCLEOTIDE SEQUENCE [LARGE SCALE GENOMIC DNA]</scope>
    <source>
        <strain evidence="4 5">Pla52n</strain>
    </source>
</reference>
<dbReference type="PANTHER" id="PTHR31377:SF0">
    <property type="entry name" value="AGMATINE DEIMINASE-RELATED"/>
    <property type="match status" value="1"/>
</dbReference>
<dbReference type="InterPro" id="IPR011990">
    <property type="entry name" value="TPR-like_helical_dom_sf"/>
</dbReference>
<feature type="chain" id="PRO_5022674386" evidence="3">
    <location>
        <begin position="30"/>
        <end position="691"/>
    </location>
</feature>
<keyword evidence="5" id="KW-1185">Reference proteome</keyword>
<dbReference type="PANTHER" id="PTHR31377">
    <property type="entry name" value="AGMATINE DEIMINASE-RELATED"/>
    <property type="match status" value="1"/>
</dbReference>
<dbReference type="EC" id="3.5.3.12" evidence="4"/>